<dbReference type="Proteomes" id="UP000193467">
    <property type="component" value="Unassembled WGS sequence"/>
</dbReference>
<comment type="caution">
    <text evidence="1">The sequence shown here is derived from an EMBL/GenBank/DDBJ whole genome shotgun (WGS) entry which is preliminary data.</text>
</comment>
<dbReference type="EMBL" id="MCGR01000018">
    <property type="protein sequence ID" value="ORY84170.1"/>
    <property type="molecule type" value="Genomic_DNA"/>
</dbReference>
<evidence type="ECO:0000313" key="2">
    <source>
        <dbReference type="Proteomes" id="UP000193467"/>
    </source>
</evidence>
<sequence length="386" mass="42079">MPPRVHPSAILPAHHVLPPAADASTLSNAITAAVALDEALVAQKIPYAIVGGVAIAALLGIAVDVEKHHTVFHGTRLPARLGDPIDFITYTFARVTKDLDFDWLLATRANPLNIWQTVHGLGLLPSPSLHGQVVGHAGQVTAHAQGQFHASAGGPNGVTVHWVPQAGHGIACDVHPQTRLAGLLNFEHVNSLYAPGNHLIRRVPVADLHHNVLGHINVWQPWLLLLLKLAAWAGRTAGAEKDLLDCRMLLEASAHGQNLGLTVAELHRHWEHSLSDAGKAVLGRVRLRIGMRMEVPRLIQHMNQWEQPFVLGRAGGFGDHALDPNVARRAGIARWQTFFNTMDQILEPIPMPATVHSLAKTPDLSHSPFFPRARGAQRVVVERWYL</sequence>
<accession>A0A1Y2FJQ3</accession>
<name>A0A1Y2FJQ3_9BASI</name>
<keyword evidence="2" id="KW-1185">Reference proteome</keyword>
<proteinExistence type="predicted"/>
<reference evidence="1 2" key="1">
    <citation type="submission" date="2016-07" db="EMBL/GenBank/DDBJ databases">
        <title>Pervasive Adenine N6-methylation of Active Genes in Fungi.</title>
        <authorList>
            <consortium name="DOE Joint Genome Institute"/>
            <person name="Mondo S.J."/>
            <person name="Dannebaum R.O."/>
            <person name="Kuo R.C."/>
            <person name="Labutti K."/>
            <person name="Haridas S."/>
            <person name="Kuo A."/>
            <person name="Salamov A."/>
            <person name="Ahrendt S.R."/>
            <person name="Lipzen A."/>
            <person name="Sullivan W."/>
            <person name="Andreopoulos W.B."/>
            <person name="Clum A."/>
            <person name="Lindquist E."/>
            <person name="Daum C."/>
            <person name="Ramamoorthy G.K."/>
            <person name="Gryganskyi A."/>
            <person name="Culley D."/>
            <person name="Magnuson J.K."/>
            <person name="James T.Y."/>
            <person name="O'Malley M.A."/>
            <person name="Stajich J.E."/>
            <person name="Spatafora J.W."/>
            <person name="Visel A."/>
            <person name="Grigoriev I.V."/>
        </authorList>
    </citation>
    <scope>NUCLEOTIDE SEQUENCE [LARGE SCALE GENOMIC DNA]</scope>
    <source>
        <strain evidence="1 2">62-1032</strain>
    </source>
</reference>
<dbReference type="InParanoid" id="A0A1Y2FJQ3"/>
<dbReference type="AlphaFoldDB" id="A0A1Y2FJQ3"/>
<organism evidence="1 2">
    <name type="scientific">Leucosporidium creatinivorum</name>
    <dbReference type="NCBI Taxonomy" id="106004"/>
    <lineage>
        <taxon>Eukaryota</taxon>
        <taxon>Fungi</taxon>
        <taxon>Dikarya</taxon>
        <taxon>Basidiomycota</taxon>
        <taxon>Pucciniomycotina</taxon>
        <taxon>Microbotryomycetes</taxon>
        <taxon>Leucosporidiales</taxon>
        <taxon>Leucosporidium</taxon>
    </lineage>
</organism>
<evidence type="ECO:0000313" key="1">
    <source>
        <dbReference type="EMBL" id="ORY84170.1"/>
    </source>
</evidence>
<protein>
    <submittedName>
        <fullName evidence="1">Uncharacterized protein</fullName>
    </submittedName>
</protein>
<gene>
    <name evidence="1" type="ORF">BCR35DRAFT_331104</name>
</gene>